<keyword evidence="3" id="KW-0963">Cytoplasm</keyword>
<keyword evidence="4" id="KW-0646">Protease inhibitor</keyword>
<dbReference type="Gene3D" id="3.10.450.10">
    <property type="match status" value="1"/>
</dbReference>
<accession>A0A023G3F7</accession>
<evidence type="ECO:0000256" key="4">
    <source>
        <dbReference type="ARBA" id="ARBA00022690"/>
    </source>
</evidence>
<dbReference type="SMART" id="SM00043">
    <property type="entry name" value="CY"/>
    <property type="match status" value="1"/>
</dbReference>
<evidence type="ECO:0000256" key="3">
    <source>
        <dbReference type="ARBA" id="ARBA00022490"/>
    </source>
</evidence>
<dbReference type="PANTHER" id="PTHR11414:SF21">
    <property type="entry name" value="CYSTATIN 14A, TANDEM DUPLICATE 1-RELATED"/>
    <property type="match status" value="1"/>
</dbReference>
<dbReference type="PANTHER" id="PTHR11414">
    <property type="entry name" value="CYSTATIN FAMILY MEMBER"/>
    <property type="match status" value="1"/>
</dbReference>
<dbReference type="GO" id="GO:0005829">
    <property type="term" value="C:cytosol"/>
    <property type="evidence" value="ECO:0007669"/>
    <property type="project" value="TreeGrafter"/>
</dbReference>
<dbReference type="AlphaFoldDB" id="A0A023G3F7"/>
<organism evidence="7">
    <name type="scientific">Amblyomma triste</name>
    <name type="common">Neotropical tick</name>
    <dbReference type="NCBI Taxonomy" id="251400"/>
    <lineage>
        <taxon>Eukaryota</taxon>
        <taxon>Metazoa</taxon>
        <taxon>Ecdysozoa</taxon>
        <taxon>Arthropoda</taxon>
        <taxon>Chelicerata</taxon>
        <taxon>Arachnida</taxon>
        <taxon>Acari</taxon>
        <taxon>Parasitiformes</taxon>
        <taxon>Ixodida</taxon>
        <taxon>Ixodoidea</taxon>
        <taxon>Ixodidae</taxon>
        <taxon>Amblyomminae</taxon>
        <taxon>Amblyomma</taxon>
    </lineage>
</organism>
<dbReference type="SUPFAM" id="SSF54403">
    <property type="entry name" value="Cystatin/monellin"/>
    <property type="match status" value="1"/>
</dbReference>
<dbReference type="Pfam" id="PF00031">
    <property type="entry name" value="Cystatin"/>
    <property type="match status" value="1"/>
</dbReference>
<evidence type="ECO:0000256" key="5">
    <source>
        <dbReference type="ARBA" id="ARBA00022704"/>
    </source>
</evidence>
<proteinExistence type="evidence at transcript level"/>
<dbReference type="InterPro" id="IPR000010">
    <property type="entry name" value="Cystatin_dom"/>
</dbReference>
<evidence type="ECO:0000256" key="2">
    <source>
        <dbReference type="ARBA" id="ARBA00009403"/>
    </source>
</evidence>
<dbReference type="PRINTS" id="PR00295">
    <property type="entry name" value="STEFINA"/>
</dbReference>
<feature type="domain" description="Cystatin" evidence="6">
    <location>
        <begin position="4"/>
        <end position="99"/>
    </location>
</feature>
<dbReference type="GO" id="GO:0004869">
    <property type="term" value="F:cysteine-type endopeptidase inhibitor activity"/>
    <property type="evidence" value="ECO:0007669"/>
    <property type="project" value="UniProtKB-KW"/>
</dbReference>
<dbReference type="EMBL" id="GBBM01006667">
    <property type="protein sequence ID" value="JAC28751.1"/>
    <property type="molecule type" value="mRNA"/>
</dbReference>
<sequence>MAATKVGGLSEELKQPNATVQEICEKIRPEVENKLGQSLEDFKPVNYRTQVVNGVNYFIKVQVGADQYIHVRAHKSIGGDISFVALQVNKSLDDQLEHFD</sequence>
<dbReference type="InterPro" id="IPR046350">
    <property type="entry name" value="Cystatin_sf"/>
</dbReference>
<protein>
    <submittedName>
        <fullName evidence="7">Putative intracellular cystatin</fullName>
    </submittedName>
</protein>
<evidence type="ECO:0000256" key="1">
    <source>
        <dbReference type="ARBA" id="ARBA00004496"/>
    </source>
</evidence>
<dbReference type="InterPro" id="IPR001713">
    <property type="entry name" value="Prot_inh_stefin"/>
</dbReference>
<comment type="subcellular location">
    <subcellularLocation>
        <location evidence="1">Cytoplasm</location>
    </subcellularLocation>
</comment>
<dbReference type="CDD" id="cd00042">
    <property type="entry name" value="CY"/>
    <property type="match status" value="1"/>
</dbReference>
<name>A0A023G3F7_AMBTT</name>
<dbReference type="FunFam" id="3.10.450.10:FF:000001">
    <property type="entry name" value="Cystatin-A"/>
    <property type="match status" value="1"/>
</dbReference>
<evidence type="ECO:0000259" key="6">
    <source>
        <dbReference type="SMART" id="SM00043"/>
    </source>
</evidence>
<keyword evidence="5" id="KW-0789">Thiol protease inhibitor</keyword>
<comment type="similarity">
    <text evidence="2">Belongs to the cystatin family.</text>
</comment>
<evidence type="ECO:0000313" key="7">
    <source>
        <dbReference type="EMBL" id="JAC28751.1"/>
    </source>
</evidence>
<reference evidence="7" key="1">
    <citation type="submission" date="2014-03" db="EMBL/GenBank/DDBJ databases">
        <title>The sialotranscriptome of Amblyomma triste, Amblyomma parvum and Amblyomma cajennense ticks, uncovered by 454-based RNA-seq.</title>
        <authorList>
            <person name="Garcia G.R."/>
            <person name="Gardinassi L.G."/>
            <person name="Ribeiro J.M."/>
            <person name="Anatriello E."/>
            <person name="Ferreira B.R."/>
            <person name="Moreira H.N."/>
            <person name="Mafra C."/>
            <person name="Olegario M.M."/>
            <person name="Szabo P.J."/>
            <person name="Miranda-Santos I.K."/>
            <person name="Maruyama S.R."/>
        </authorList>
    </citation>
    <scope>NUCLEOTIDE SEQUENCE</scope>
    <source>
        <strain evidence="7">Mato Grasso do Sul</strain>
        <tissue evidence="7">Salivary glands</tissue>
    </source>
</reference>